<dbReference type="AlphaFoldDB" id="A0AA35M4X1"/>
<evidence type="ECO:0000256" key="2">
    <source>
        <dbReference type="ARBA" id="ARBA00005896"/>
    </source>
</evidence>
<evidence type="ECO:0000256" key="6">
    <source>
        <dbReference type="ARBA" id="ARBA00023004"/>
    </source>
</evidence>
<evidence type="ECO:0000313" key="8">
    <source>
        <dbReference type="EMBL" id="CAI6090566.1"/>
    </source>
</evidence>
<dbReference type="InterPro" id="IPR051323">
    <property type="entry name" value="AtsK-like"/>
</dbReference>
<keyword evidence="9" id="KW-1185">Reference proteome</keyword>
<gene>
    <name evidence="8" type="ORF">CCHLO57077_00014871</name>
</gene>
<dbReference type="Gene3D" id="3.60.130.10">
    <property type="entry name" value="Clavaminate synthase-like"/>
    <property type="match status" value="1"/>
</dbReference>
<evidence type="ECO:0000256" key="1">
    <source>
        <dbReference type="ARBA" id="ARBA00001954"/>
    </source>
</evidence>
<dbReference type="GO" id="GO:0046872">
    <property type="term" value="F:metal ion binding"/>
    <property type="evidence" value="ECO:0007669"/>
    <property type="project" value="UniProtKB-KW"/>
</dbReference>
<proteinExistence type="inferred from homology"/>
<comment type="similarity">
    <text evidence="2">Belongs to the TfdA dioxygenase family.</text>
</comment>
<reference evidence="8" key="1">
    <citation type="submission" date="2023-01" db="EMBL/GenBank/DDBJ databases">
        <authorList>
            <person name="Piombo E."/>
        </authorList>
    </citation>
    <scope>NUCLEOTIDE SEQUENCE</scope>
</reference>
<comment type="caution">
    <text evidence="8">The sequence shown here is derived from an EMBL/GenBank/DDBJ whole genome shotgun (WGS) entry which is preliminary data.</text>
</comment>
<keyword evidence="5" id="KW-0560">Oxidoreductase</keyword>
<dbReference type="Proteomes" id="UP001160390">
    <property type="component" value="Unassembled WGS sequence"/>
</dbReference>
<evidence type="ECO:0000256" key="3">
    <source>
        <dbReference type="ARBA" id="ARBA00022723"/>
    </source>
</evidence>
<protein>
    <recommendedName>
        <fullName evidence="7">TauD/TfdA-like domain-containing protein</fullName>
    </recommendedName>
</protein>
<keyword evidence="6" id="KW-0408">Iron</keyword>
<comment type="cofactor">
    <cofactor evidence="1">
        <name>Fe(2+)</name>
        <dbReference type="ChEBI" id="CHEBI:29033"/>
    </cofactor>
</comment>
<accession>A0AA35M4X1</accession>
<keyword evidence="3" id="KW-0479">Metal-binding</keyword>
<evidence type="ECO:0000256" key="5">
    <source>
        <dbReference type="ARBA" id="ARBA00023002"/>
    </source>
</evidence>
<keyword evidence="4" id="KW-0223">Dioxygenase</keyword>
<dbReference type="Pfam" id="PF02668">
    <property type="entry name" value="TauD"/>
    <property type="match status" value="1"/>
</dbReference>
<dbReference type="PANTHER" id="PTHR30468:SF10">
    <property type="entry name" value="TAUD_TFDA-LIKE DOMAIN-CONTAINING PROTEIN"/>
    <property type="match status" value="1"/>
</dbReference>
<evidence type="ECO:0000256" key="4">
    <source>
        <dbReference type="ARBA" id="ARBA00022964"/>
    </source>
</evidence>
<name>A0AA35M4X1_9HYPO</name>
<dbReference type="GO" id="GO:0005737">
    <property type="term" value="C:cytoplasm"/>
    <property type="evidence" value="ECO:0007669"/>
    <property type="project" value="TreeGrafter"/>
</dbReference>
<dbReference type="EMBL" id="CABFNP030001029">
    <property type="protein sequence ID" value="CAI6090566.1"/>
    <property type="molecule type" value="Genomic_DNA"/>
</dbReference>
<dbReference type="InterPro" id="IPR003819">
    <property type="entry name" value="TauD/TfdA-like"/>
</dbReference>
<evidence type="ECO:0000313" key="9">
    <source>
        <dbReference type="Proteomes" id="UP001160390"/>
    </source>
</evidence>
<evidence type="ECO:0000259" key="7">
    <source>
        <dbReference type="Pfam" id="PF02668"/>
    </source>
</evidence>
<dbReference type="SUPFAM" id="SSF51197">
    <property type="entry name" value="Clavaminate synthase-like"/>
    <property type="match status" value="1"/>
</dbReference>
<dbReference type="PANTHER" id="PTHR30468">
    <property type="entry name" value="ALPHA-KETOGLUTARATE-DEPENDENT SULFONATE DIOXYGENASE"/>
    <property type="match status" value="1"/>
</dbReference>
<feature type="domain" description="TauD/TfdA-like" evidence="7">
    <location>
        <begin position="38"/>
        <end position="347"/>
    </location>
</feature>
<dbReference type="GO" id="GO:0016706">
    <property type="term" value="F:2-oxoglutarate-dependent dioxygenase activity"/>
    <property type="evidence" value="ECO:0007669"/>
    <property type="project" value="TreeGrafter"/>
</dbReference>
<dbReference type="InterPro" id="IPR042098">
    <property type="entry name" value="TauD-like_sf"/>
</dbReference>
<organism evidence="8 9">
    <name type="scientific">Clonostachys chloroleuca</name>
    <dbReference type="NCBI Taxonomy" id="1926264"/>
    <lineage>
        <taxon>Eukaryota</taxon>
        <taxon>Fungi</taxon>
        <taxon>Dikarya</taxon>
        <taxon>Ascomycota</taxon>
        <taxon>Pezizomycotina</taxon>
        <taxon>Sordariomycetes</taxon>
        <taxon>Hypocreomycetidae</taxon>
        <taxon>Hypocreales</taxon>
        <taxon>Bionectriaceae</taxon>
        <taxon>Clonostachys</taxon>
    </lineage>
</organism>
<sequence>MALDNIQVIPTAGTSPFQPLRQPLEYLGSLDQYHKIDSTPIIGSEFPNLQLTEILHDEEKLRDLAILVSQRGVIIFRNQKISIDQQKLLTNKLGELTGRPETSKLHKHILVNAQIGELVNDSNGLPDDEVALITSKVSKGLLPKLQGTKRPQAKPFLNPSRLTPSNHIAAEFWHSESICYENIPADYAVMQMLENPPSGGDTLFASGYEVYDRMSRPMRSMLETLTAVHSEENLVRDAPKGYNFDIIGARGSPSNVGFDLTVTHPLVRTNPVTGWKSLYGVAPRVKRGGIQGVTKHESDILYQYIHSLVAQNHDLQVRVKWNNNDIGIWDNRSTYHVETNDFNEYRRGYRTLSVGEKPYFDPASKSRREALASAT</sequence>